<dbReference type="InterPro" id="IPR056866">
    <property type="entry name" value="Znf_WRKY19"/>
</dbReference>
<evidence type="ECO:0000259" key="1">
    <source>
        <dbReference type="Pfam" id="PF24906"/>
    </source>
</evidence>
<organism evidence="2 3">
    <name type="scientific">Thraustotheca clavata</name>
    <dbReference type="NCBI Taxonomy" id="74557"/>
    <lineage>
        <taxon>Eukaryota</taxon>
        <taxon>Sar</taxon>
        <taxon>Stramenopiles</taxon>
        <taxon>Oomycota</taxon>
        <taxon>Saprolegniomycetes</taxon>
        <taxon>Saprolegniales</taxon>
        <taxon>Achlyaceae</taxon>
        <taxon>Thraustotheca</taxon>
    </lineage>
</organism>
<keyword evidence="3" id="KW-1185">Reference proteome</keyword>
<feature type="domain" description="WRKY19-like zinc finger" evidence="1">
    <location>
        <begin position="121"/>
        <end position="144"/>
    </location>
</feature>
<dbReference type="PANTHER" id="PTHR31827">
    <property type="entry name" value="EMB|CAB89363.1"/>
    <property type="match status" value="1"/>
</dbReference>
<dbReference type="OrthoDB" id="94245at2759"/>
<feature type="domain" description="WRKY19-like zinc finger" evidence="1">
    <location>
        <begin position="100"/>
        <end position="120"/>
    </location>
</feature>
<reference evidence="2 3" key="1">
    <citation type="journal article" date="2014" name="Genome Biol. Evol.">
        <title>The secreted proteins of Achlya hypogyna and Thraustotheca clavata identify the ancestral oomycete secretome and reveal gene acquisitions by horizontal gene transfer.</title>
        <authorList>
            <person name="Misner I."/>
            <person name="Blouin N."/>
            <person name="Leonard G."/>
            <person name="Richards T.A."/>
            <person name="Lane C.E."/>
        </authorList>
    </citation>
    <scope>NUCLEOTIDE SEQUENCE [LARGE SCALE GENOMIC DNA]</scope>
    <source>
        <strain evidence="2 3">ATCC 34112</strain>
    </source>
</reference>
<feature type="domain" description="WRKY19-like zinc finger" evidence="1">
    <location>
        <begin position="193"/>
        <end position="215"/>
    </location>
</feature>
<dbReference type="PANTHER" id="PTHR31827:SF1">
    <property type="entry name" value="EMB|CAB89363.1"/>
    <property type="match status" value="1"/>
</dbReference>
<comment type="caution">
    <text evidence="2">The sequence shown here is derived from an EMBL/GenBank/DDBJ whole genome shotgun (WGS) entry which is preliminary data.</text>
</comment>
<dbReference type="EMBL" id="JNBS01000341">
    <property type="protein sequence ID" value="OQS06472.1"/>
    <property type="molecule type" value="Genomic_DNA"/>
</dbReference>
<name>A0A1W0A852_9STRA</name>
<evidence type="ECO:0000313" key="2">
    <source>
        <dbReference type="EMBL" id="OQS06472.1"/>
    </source>
</evidence>
<gene>
    <name evidence="2" type="ORF">THRCLA_01486</name>
</gene>
<dbReference type="Pfam" id="PF24906">
    <property type="entry name" value="Zf_WRKY19"/>
    <property type="match status" value="4"/>
</dbReference>
<evidence type="ECO:0000313" key="3">
    <source>
        <dbReference type="Proteomes" id="UP000243217"/>
    </source>
</evidence>
<sequence>MHLVVMNRECCQDNEMDNSLLLEQQLSTRAMCGGCAHSFDPRMFMNEWDDVVCPKCRFIVARGYCTYDWHVNKMDDVLSNCSSSSSSISVDLKRSKSRYCSVPGCVRGIRSRGLCKGHGGGRRCKEPTCGLSDQGGGYCISHGGGKRCSIVNCENSSQSRGLCKKHGGGSRCSQVGCQRSSQSHGLCRTHGGGRRCLVAGCNKTDRRAGYCVTHGAEKKCKLKECTRTGRLDGYCTKHTPTSDKTPSTIS</sequence>
<dbReference type="AlphaFoldDB" id="A0A1W0A852"/>
<dbReference type="Proteomes" id="UP000243217">
    <property type="component" value="Unassembled WGS sequence"/>
</dbReference>
<feature type="domain" description="WRKY19-like zinc finger" evidence="1">
    <location>
        <begin position="145"/>
        <end position="168"/>
    </location>
</feature>
<proteinExistence type="predicted"/>
<accession>A0A1W0A852</accession>
<protein>
    <recommendedName>
        <fullName evidence="1">WRKY19-like zinc finger domain-containing protein</fullName>
    </recommendedName>
</protein>